<feature type="transmembrane region" description="Helical" evidence="1">
    <location>
        <begin position="19"/>
        <end position="39"/>
    </location>
</feature>
<evidence type="ECO:0000313" key="2">
    <source>
        <dbReference type="EMBL" id="CAA9518425.1"/>
    </source>
</evidence>
<feature type="transmembrane region" description="Helical" evidence="1">
    <location>
        <begin position="170"/>
        <end position="190"/>
    </location>
</feature>
<name>A0A6J4TC81_9ACTN</name>
<reference evidence="2" key="1">
    <citation type="submission" date="2020-02" db="EMBL/GenBank/DDBJ databases">
        <authorList>
            <person name="Meier V. D."/>
        </authorList>
    </citation>
    <scope>NUCLEOTIDE SEQUENCE</scope>
    <source>
        <strain evidence="2">AVDCRST_MAG53</strain>
    </source>
</reference>
<dbReference type="EMBL" id="CADCVR010000096">
    <property type="protein sequence ID" value="CAA9518425.1"/>
    <property type="molecule type" value="Genomic_DNA"/>
</dbReference>
<feature type="transmembrane region" description="Helical" evidence="1">
    <location>
        <begin position="138"/>
        <end position="158"/>
    </location>
</feature>
<gene>
    <name evidence="2" type="ORF">AVDCRST_MAG53-3348</name>
</gene>
<evidence type="ECO:0000256" key="1">
    <source>
        <dbReference type="SAM" id="Phobius"/>
    </source>
</evidence>
<evidence type="ECO:0008006" key="3">
    <source>
        <dbReference type="Google" id="ProtNLM"/>
    </source>
</evidence>
<proteinExistence type="predicted"/>
<feature type="transmembrane region" description="Helical" evidence="1">
    <location>
        <begin position="59"/>
        <end position="82"/>
    </location>
</feature>
<feature type="transmembrane region" description="Helical" evidence="1">
    <location>
        <begin position="94"/>
        <end position="118"/>
    </location>
</feature>
<organism evidence="2">
    <name type="scientific">uncultured Solirubrobacteraceae bacterium</name>
    <dbReference type="NCBI Taxonomy" id="1162706"/>
    <lineage>
        <taxon>Bacteria</taxon>
        <taxon>Bacillati</taxon>
        <taxon>Actinomycetota</taxon>
        <taxon>Thermoleophilia</taxon>
        <taxon>Solirubrobacterales</taxon>
        <taxon>Solirubrobacteraceae</taxon>
        <taxon>environmental samples</taxon>
    </lineage>
</organism>
<accession>A0A6J4TC81</accession>
<sequence length="229" mass="23384">MATIPTTEAKIFARRSSPLVGWGLLIGGAFFLAGGPMHPKEDPPGVSVKEHFRIMFENPAWYPSHAVLLVGMVLIAASLVALARGRSLADAPRAHGMTVIAAFATALAAAGMLLHLISASDADAIAAQQSTPLTDVQVIVETITVSAFGFSLAVLAVIGAMTRTLGNPATAVLGVIGGVGYGLAGATFLFTDRLDFLFPTASAIALWAIAAGIGLLLRQRAASPAVAAA</sequence>
<protein>
    <recommendedName>
        <fullName evidence="3">DUF4386 family protein</fullName>
    </recommendedName>
</protein>
<keyword evidence="1" id="KW-0812">Transmembrane</keyword>
<keyword evidence="1" id="KW-1133">Transmembrane helix</keyword>
<dbReference type="AlphaFoldDB" id="A0A6J4TC81"/>
<keyword evidence="1" id="KW-0472">Membrane</keyword>
<feature type="transmembrane region" description="Helical" evidence="1">
    <location>
        <begin position="196"/>
        <end position="217"/>
    </location>
</feature>